<keyword evidence="2" id="KW-0808">Transferase</keyword>
<evidence type="ECO:0000256" key="3">
    <source>
        <dbReference type="ARBA" id="ARBA00022741"/>
    </source>
</evidence>
<evidence type="ECO:0000256" key="1">
    <source>
        <dbReference type="ARBA" id="ARBA00022553"/>
    </source>
</evidence>
<dbReference type="PROSITE" id="PS50109">
    <property type="entry name" value="HIS_KIN"/>
    <property type="match status" value="1"/>
</dbReference>
<evidence type="ECO:0000313" key="10">
    <source>
        <dbReference type="Proteomes" id="UP000703590"/>
    </source>
</evidence>
<keyword evidence="6" id="KW-0902">Two-component regulatory system</keyword>
<dbReference type="PANTHER" id="PTHR43065">
    <property type="entry name" value="SENSOR HISTIDINE KINASE"/>
    <property type="match status" value="1"/>
</dbReference>
<protein>
    <submittedName>
        <fullName evidence="9">Sensor histidine kinase</fullName>
    </submittedName>
</protein>
<dbReference type="Pfam" id="PF02518">
    <property type="entry name" value="HATPase_c"/>
    <property type="match status" value="1"/>
</dbReference>
<evidence type="ECO:0000259" key="8">
    <source>
        <dbReference type="PROSITE" id="PS50109"/>
    </source>
</evidence>
<organism evidence="9 10">
    <name type="scientific">Sulfurospirillum tamanense</name>
    <dbReference type="NCBI Taxonomy" id="2813362"/>
    <lineage>
        <taxon>Bacteria</taxon>
        <taxon>Pseudomonadati</taxon>
        <taxon>Campylobacterota</taxon>
        <taxon>Epsilonproteobacteria</taxon>
        <taxon>Campylobacterales</taxon>
        <taxon>Sulfurospirillaceae</taxon>
        <taxon>Sulfurospirillum</taxon>
    </lineage>
</organism>
<dbReference type="SMART" id="SM00387">
    <property type="entry name" value="HATPase_c"/>
    <property type="match status" value="1"/>
</dbReference>
<proteinExistence type="predicted"/>
<feature type="transmembrane region" description="Helical" evidence="7">
    <location>
        <begin position="327"/>
        <end position="351"/>
    </location>
</feature>
<dbReference type="PANTHER" id="PTHR43065:SF10">
    <property type="entry name" value="PEROXIDE STRESS-ACTIVATED HISTIDINE KINASE MAK3"/>
    <property type="match status" value="1"/>
</dbReference>
<dbReference type="Pfam" id="PF07695">
    <property type="entry name" value="7TMR-DISM_7TM"/>
    <property type="match status" value="1"/>
</dbReference>
<dbReference type="InterPro" id="IPR036890">
    <property type="entry name" value="HATPase_C_sf"/>
</dbReference>
<evidence type="ECO:0000256" key="4">
    <source>
        <dbReference type="ARBA" id="ARBA00022777"/>
    </source>
</evidence>
<feature type="transmembrane region" description="Helical" evidence="7">
    <location>
        <begin position="203"/>
        <end position="227"/>
    </location>
</feature>
<gene>
    <name evidence="9" type="ORF">JWV37_02010</name>
</gene>
<feature type="transmembrane region" description="Helical" evidence="7">
    <location>
        <begin position="239"/>
        <end position="257"/>
    </location>
</feature>
<dbReference type="InterPro" id="IPR003594">
    <property type="entry name" value="HATPase_dom"/>
</dbReference>
<dbReference type="Pfam" id="PF07696">
    <property type="entry name" value="7TMR-DISMED2"/>
    <property type="match status" value="1"/>
</dbReference>
<keyword evidence="7" id="KW-1133">Transmembrane helix</keyword>
<evidence type="ECO:0000313" key="9">
    <source>
        <dbReference type="EMBL" id="MBN2963540.1"/>
    </source>
</evidence>
<reference evidence="9" key="1">
    <citation type="submission" date="2021-02" db="EMBL/GenBank/DDBJ databases">
        <title>Sulfurospirillum tamanensis sp. nov.</title>
        <authorList>
            <person name="Frolova A."/>
            <person name="Merkel A."/>
            <person name="Slobodkin A."/>
        </authorList>
    </citation>
    <scope>NUCLEOTIDE SEQUENCE</scope>
    <source>
        <strain evidence="9">T05b</strain>
    </source>
</reference>
<dbReference type="EMBL" id="JAFHKK010000002">
    <property type="protein sequence ID" value="MBN2963540.1"/>
    <property type="molecule type" value="Genomic_DNA"/>
</dbReference>
<dbReference type="InterPro" id="IPR005467">
    <property type="entry name" value="His_kinase_dom"/>
</dbReference>
<keyword evidence="5" id="KW-0067">ATP-binding</keyword>
<dbReference type="InterPro" id="IPR011622">
    <property type="entry name" value="7TMR_DISM_rcpt_extracell_dom2"/>
</dbReference>
<keyword evidence="10" id="KW-1185">Reference proteome</keyword>
<name>A0ABS2WPV2_9BACT</name>
<keyword evidence="4 9" id="KW-0418">Kinase</keyword>
<evidence type="ECO:0000256" key="7">
    <source>
        <dbReference type="SAM" id="Phobius"/>
    </source>
</evidence>
<comment type="caution">
    <text evidence="9">The sequence shown here is derived from an EMBL/GenBank/DDBJ whole genome shotgun (WGS) entry which is preliminary data.</text>
</comment>
<keyword evidence="1" id="KW-0597">Phosphoprotein</keyword>
<dbReference type="RefSeq" id="WP_205457978.1">
    <property type="nucleotide sequence ID" value="NZ_JAFHKK010000002.1"/>
</dbReference>
<reference evidence="9" key="2">
    <citation type="submission" date="2021-02" db="EMBL/GenBank/DDBJ databases">
        <authorList>
            <person name="Merkel A.Y."/>
        </authorList>
    </citation>
    <scope>NUCLEOTIDE SEQUENCE</scope>
    <source>
        <strain evidence="9">T05b</strain>
    </source>
</reference>
<dbReference type="InterPro" id="IPR011623">
    <property type="entry name" value="7TMR_DISM_rcpt_extracell_dom1"/>
</dbReference>
<keyword evidence="7" id="KW-0472">Membrane</keyword>
<dbReference type="Gene3D" id="2.60.40.2380">
    <property type="match status" value="1"/>
</dbReference>
<dbReference type="Proteomes" id="UP000703590">
    <property type="component" value="Unassembled WGS sequence"/>
</dbReference>
<feature type="transmembrane region" description="Helical" evidence="7">
    <location>
        <begin position="173"/>
        <end position="191"/>
    </location>
</feature>
<dbReference type="SUPFAM" id="SSF55874">
    <property type="entry name" value="ATPase domain of HSP90 chaperone/DNA topoisomerase II/histidine kinase"/>
    <property type="match status" value="1"/>
</dbReference>
<accession>A0ABS2WPV2</accession>
<sequence length="623" mass="70323">MRHALLVLALYCQLFGVLHVSRDTTPFSTHPYQITLEDAARIFNVEEVLAFEGSSTYLKADVSYTQNVFWTKVEFKNTDTTPLPLMLQNLRAPVGMIDVWVFKDGNEVASHKLGMFRDSSARAVRSTKSVFYLSLQPGEEATVVTRLESLGAMNLTWEVLSTGQYTLKNSLEMVFWGLFGGAVLALIIYNLTMFINLKERTHLFYVLHASCAWWFVYAMSGMLHFLGVLDGDKIFVSTWFVPFLMLFWLSLFSMEFFDLKTNDSLSYRIFSITAWASFGMFVVMSFGLFTQALLPYAHHVVAFGYMLILFMLVATVRLVFKQYEGAWYFLVGEGTYLLALTFTIVAISARIELTTSLLFVLPLGMLVEIVMFSMALSSKIGRMKVKHRHDTLLLLEESKFAAVGKNISEVVHQWKEPISSLASHVVYLEGLLRFGKEKEMHKGLEEGLPNMKKTLFYLKDSLDELYGFFAKTPHLEPFFPAKQIALALQIQRSRLLLQDVEVVVACSEKVSITNNQSALANVLMILLDNSLEAFAHRPNRKGRKITITTSLKSDHWHLCYEDNAGGIALVPPERIFDTGVSTKESGMGLGLSLAKKLVTERMNGALHVKSSRGATQFYLSVPV</sequence>
<keyword evidence="7" id="KW-0812">Transmembrane</keyword>
<evidence type="ECO:0000256" key="2">
    <source>
        <dbReference type="ARBA" id="ARBA00022679"/>
    </source>
</evidence>
<dbReference type="GO" id="GO:0016301">
    <property type="term" value="F:kinase activity"/>
    <property type="evidence" value="ECO:0007669"/>
    <property type="project" value="UniProtKB-KW"/>
</dbReference>
<feature type="transmembrane region" description="Helical" evidence="7">
    <location>
        <begin position="269"/>
        <end position="294"/>
    </location>
</feature>
<keyword evidence="3" id="KW-0547">Nucleotide-binding</keyword>
<dbReference type="Gene3D" id="3.30.565.10">
    <property type="entry name" value="Histidine kinase-like ATPase, C-terminal domain"/>
    <property type="match status" value="1"/>
</dbReference>
<evidence type="ECO:0000256" key="6">
    <source>
        <dbReference type="ARBA" id="ARBA00023012"/>
    </source>
</evidence>
<feature type="transmembrane region" description="Helical" evidence="7">
    <location>
        <begin position="357"/>
        <end position="376"/>
    </location>
</feature>
<feature type="domain" description="Histidine kinase" evidence="8">
    <location>
        <begin position="409"/>
        <end position="623"/>
    </location>
</feature>
<evidence type="ECO:0000256" key="5">
    <source>
        <dbReference type="ARBA" id="ARBA00022840"/>
    </source>
</evidence>
<feature type="transmembrane region" description="Helical" evidence="7">
    <location>
        <begin position="300"/>
        <end position="320"/>
    </location>
</feature>